<organism evidence="2 3">
    <name type="scientific">Plasmodium falciparum NF135/5.C10</name>
    <dbReference type="NCBI Taxonomy" id="1036726"/>
    <lineage>
        <taxon>Eukaryota</taxon>
        <taxon>Sar</taxon>
        <taxon>Alveolata</taxon>
        <taxon>Apicomplexa</taxon>
        <taxon>Aconoidasida</taxon>
        <taxon>Haemosporida</taxon>
        <taxon>Plasmodiidae</taxon>
        <taxon>Plasmodium</taxon>
        <taxon>Plasmodium (Laverania)</taxon>
    </lineage>
</organism>
<evidence type="ECO:0000256" key="1">
    <source>
        <dbReference type="SAM" id="Phobius"/>
    </source>
</evidence>
<name>W4IPG9_PLAFA</name>
<feature type="transmembrane region" description="Helical" evidence="1">
    <location>
        <begin position="61"/>
        <end position="82"/>
    </location>
</feature>
<keyword evidence="1" id="KW-0472">Membrane</keyword>
<feature type="transmembrane region" description="Helical" evidence="1">
    <location>
        <begin position="21"/>
        <end position="41"/>
    </location>
</feature>
<sequence>MRINNINIDMNNYIKGQRKNRINLLLFYIHDTTSNFIHILIIESKIYNFIFYRNIINDHTFLSKTFFLNAYNFCTILCFIILDTFRNFFEIKLKLKEIALYVLNCKRIKKYYS</sequence>
<dbReference type="AlphaFoldDB" id="W4IPG9"/>
<evidence type="ECO:0000313" key="2">
    <source>
        <dbReference type="EMBL" id="ETW45603.1"/>
    </source>
</evidence>
<reference evidence="2 3" key="2">
    <citation type="submission" date="2013-02" db="EMBL/GenBank/DDBJ databases">
        <title>The Genome Sequence of Plasmodium falciparum NF135/5.C10.</title>
        <authorList>
            <consortium name="The Broad Institute Genome Sequencing Platform"/>
            <consortium name="The Broad Institute Genome Sequencing Center for Infectious Disease"/>
            <person name="Neafsey D."/>
            <person name="Cheeseman I."/>
            <person name="Volkman S."/>
            <person name="Adams J."/>
            <person name="Walker B."/>
            <person name="Young S.K."/>
            <person name="Zeng Q."/>
            <person name="Gargeya S."/>
            <person name="Fitzgerald M."/>
            <person name="Haas B."/>
            <person name="Abouelleil A."/>
            <person name="Alvarado L."/>
            <person name="Arachchi H.M."/>
            <person name="Berlin A.M."/>
            <person name="Chapman S.B."/>
            <person name="Dewar J."/>
            <person name="Goldberg J."/>
            <person name="Griggs A."/>
            <person name="Gujja S."/>
            <person name="Hansen M."/>
            <person name="Howarth C."/>
            <person name="Imamovic A."/>
            <person name="Larimer J."/>
            <person name="McCowan C."/>
            <person name="Murphy C."/>
            <person name="Neiman D."/>
            <person name="Pearson M."/>
            <person name="Priest M."/>
            <person name="Roberts A."/>
            <person name="Saif S."/>
            <person name="Shea T."/>
            <person name="Sisk P."/>
            <person name="Sykes S."/>
            <person name="Wortman J."/>
            <person name="Nusbaum C."/>
            <person name="Birren B."/>
        </authorList>
    </citation>
    <scope>NUCLEOTIDE SEQUENCE [LARGE SCALE GENOMIC DNA]</scope>
    <source>
        <strain evidence="2 3">NF135/5.C10</strain>
    </source>
</reference>
<gene>
    <name evidence="2" type="ORF">PFNF135_00121</name>
</gene>
<accession>W4IPG9</accession>
<dbReference type="EMBL" id="KI926016">
    <property type="protein sequence ID" value="ETW45603.1"/>
    <property type="molecule type" value="Genomic_DNA"/>
</dbReference>
<proteinExistence type="predicted"/>
<keyword evidence="1" id="KW-1133">Transmembrane helix</keyword>
<protein>
    <submittedName>
        <fullName evidence="2">Uncharacterized protein</fullName>
    </submittedName>
</protein>
<dbReference type="Proteomes" id="UP000019114">
    <property type="component" value="Unassembled WGS sequence"/>
</dbReference>
<keyword evidence="1" id="KW-0812">Transmembrane</keyword>
<evidence type="ECO:0000313" key="3">
    <source>
        <dbReference type="Proteomes" id="UP000019114"/>
    </source>
</evidence>
<reference evidence="2 3" key="1">
    <citation type="submission" date="2013-02" db="EMBL/GenBank/DDBJ databases">
        <title>The Genome Annotation of Plasmodium falciparum NF135/5.C10.</title>
        <authorList>
            <consortium name="The Broad Institute Genome Sequencing Platform"/>
            <consortium name="The Broad Institute Genome Sequencing Center for Infectious Disease"/>
            <person name="Neafsey D."/>
            <person name="Hoffman S."/>
            <person name="Volkman S."/>
            <person name="Rosenthal P."/>
            <person name="Walker B."/>
            <person name="Young S.K."/>
            <person name="Zeng Q."/>
            <person name="Gargeya S."/>
            <person name="Fitzgerald M."/>
            <person name="Haas B."/>
            <person name="Abouelleil A."/>
            <person name="Allen A.W."/>
            <person name="Alvarado L."/>
            <person name="Arachchi H.M."/>
            <person name="Berlin A.M."/>
            <person name="Chapman S.B."/>
            <person name="Gainer-Dewar J."/>
            <person name="Goldberg J."/>
            <person name="Griggs A."/>
            <person name="Gujja S."/>
            <person name="Hansen M."/>
            <person name="Howarth C."/>
            <person name="Imamovic A."/>
            <person name="Ireland A."/>
            <person name="Larimer J."/>
            <person name="McCowan C."/>
            <person name="Murphy C."/>
            <person name="Pearson M."/>
            <person name="Poon T.W."/>
            <person name="Priest M."/>
            <person name="Roberts A."/>
            <person name="Saif S."/>
            <person name="Shea T."/>
            <person name="Sisk P."/>
            <person name="Sykes S."/>
            <person name="Wortman J."/>
            <person name="Nusbaum C."/>
            <person name="Birren B."/>
        </authorList>
    </citation>
    <scope>NUCLEOTIDE SEQUENCE [LARGE SCALE GENOMIC DNA]</scope>
    <source>
        <strain evidence="2 3">NF135/5.C10</strain>
    </source>
</reference>